<evidence type="ECO:0000313" key="2">
    <source>
        <dbReference type="EMBL" id="CAA9493942.1"/>
    </source>
</evidence>
<gene>
    <name evidence="2" type="ORF">AVDCRST_MAG05-2045</name>
</gene>
<dbReference type="EMBL" id="CADCVM010000216">
    <property type="protein sequence ID" value="CAA9493942.1"/>
    <property type="molecule type" value="Genomic_DNA"/>
</dbReference>
<organism evidence="2">
    <name type="scientific">uncultured Rubrobacteraceae bacterium</name>
    <dbReference type="NCBI Taxonomy" id="349277"/>
    <lineage>
        <taxon>Bacteria</taxon>
        <taxon>Bacillati</taxon>
        <taxon>Actinomycetota</taxon>
        <taxon>Rubrobacteria</taxon>
        <taxon>Rubrobacterales</taxon>
        <taxon>Rubrobacteraceae</taxon>
        <taxon>environmental samples</taxon>
    </lineage>
</organism>
<evidence type="ECO:0000256" key="1">
    <source>
        <dbReference type="SAM" id="MobiDB-lite"/>
    </source>
</evidence>
<feature type="compositionally biased region" description="Basic and acidic residues" evidence="1">
    <location>
        <begin position="12"/>
        <end position="26"/>
    </location>
</feature>
<reference evidence="2" key="1">
    <citation type="submission" date="2020-02" db="EMBL/GenBank/DDBJ databases">
        <authorList>
            <person name="Meier V. D."/>
        </authorList>
    </citation>
    <scope>NUCLEOTIDE SEQUENCE</scope>
    <source>
        <strain evidence="2">AVDCRST_MAG05</strain>
    </source>
</reference>
<dbReference type="AlphaFoldDB" id="A0A6J4SH58"/>
<feature type="region of interest" description="Disordered" evidence="1">
    <location>
        <begin position="1"/>
        <end position="81"/>
    </location>
</feature>
<sequence length="81" mass="8522">AVHRAGHRPPRRRDPGGRGGGRPERRVRVRASRRPPVRSARRLPRPGRDAGRRGRAGRGEAPGHVLPGAPGGDAGPRPGGA</sequence>
<feature type="compositionally biased region" description="Basic residues" evidence="1">
    <location>
        <begin position="27"/>
        <end position="45"/>
    </location>
</feature>
<protein>
    <submittedName>
        <fullName evidence="2">Uncharacterized protein</fullName>
    </submittedName>
</protein>
<feature type="compositionally biased region" description="Basic residues" evidence="1">
    <location>
        <begin position="1"/>
        <end position="11"/>
    </location>
</feature>
<name>A0A6J4SH58_9ACTN</name>
<proteinExistence type="predicted"/>
<feature type="compositionally biased region" description="Gly residues" evidence="1">
    <location>
        <begin position="69"/>
        <end position="81"/>
    </location>
</feature>
<accession>A0A6J4SH58</accession>
<feature type="non-terminal residue" evidence="2">
    <location>
        <position position="1"/>
    </location>
</feature>
<feature type="non-terminal residue" evidence="2">
    <location>
        <position position="81"/>
    </location>
</feature>